<feature type="compositionally biased region" description="Low complexity" evidence="7">
    <location>
        <begin position="93"/>
        <end position="110"/>
    </location>
</feature>
<dbReference type="GO" id="GO:0003677">
    <property type="term" value="F:DNA binding"/>
    <property type="evidence" value="ECO:0007669"/>
    <property type="project" value="UniProtKB-KW"/>
</dbReference>
<proteinExistence type="inferred from homology"/>
<evidence type="ECO:0000313" key="8">
    <source>
        <dbReference type="EMBL" id="KAK4041804.1"/>
    </source>
</evidence>
<dbReference type="AlphaFoldDB" id="A0AAN6PMF7"/>
<dbReference type="SMART" id="SM00384">
    <property type="entry name" value="AT_hook"/>
    <property type="match status" value="4"/>
</dbReference>
<reference evidence="9" key="1">
    <citation type="journal article" date="2023" name="Mol. Phylogenet. Evol.">
        <title>Genome-scale phylogeny and comparative genomics of the fungal order Sordariales.</title>
        <authorList>
            <person name="Hensen N."/>
            <person name="Bonometti L."/>
            <person name="Westerberg I."/>
            <person name="Brannstrom I.O."/>
            <person name="Guillou S."/>
            <person name="Cros-Aarteil S."/>
            <person name="Calhoun S."/>
            <person name="Haridas S."/>
            <person name="Kuo A."/>
            <person name="Mondo S."/>
            <person name="Pangilinan J."/>
            <person name="Riley R."/>
            <person name="LaButti K."/>
            <person name="Andreopoulos B."/>
            <person name="Lipzen A."/>
            <person name="Chen C."/>
            <person name="Yan M."/>
            <person name="Daum C."/>
            <person name="Ng V."/>
            <person name="Clum A."/>
            <person name="Steindorff A."/>
            <person name="Ohm R.A."/>
            <person name="Martin F."/>
            <person name="Silar P."/>
            <person name="Natvig D.O."/>
            <person name="Lalanne C."/>
            <person name="Gautier V."/>
            <person name="Ament-Velasquez S.L."/>
            <person name="Kruys A."/>
            <person name="Hutchinson M.I."/>
            <person name="Powell A.J."/>
            <person name="Barry K."/>
            <person name="Miller A.N."/>
            <person name="Grigoriev I.V."/>
            <person name="Debuchy R."/>
            <person name="Gladieux P."/>
            <person name="Hiltunen Thoren M."/>
            <person name="Johannesson H."/>
        </authorList>
    </citation>
    <scope>NUCLEOTIDE SEQUENCE [LARGE SCALE GENOMIC DNA]</scope>
    <source>
        <strain evidence="9">CBS 284.82</strain>
    </source>
</reference>
<sequence length="194" mass="20060">MASTPPPTIATDPQTTKRKRGRPPLSPSQRKPKPVPSGRPRGRPKGSGVKSAANKTGAGVKKTAAADPTTPLRRGRGRPRKDASVKVEKLMDAAVAGAAGDGGEAATPAGQVKRGRGRPKGSGKKAVTEKETPAKRKGPTTPARGGPGRGRRSAGSAAKAEEEDNDEEDGEGEEGVDEGDVDAEEQEDEEEEED</sequence>
<evidence type="ECO:0000313" key="9">
    <source>
        <dbReference type="Proteomes" id="UP001303115"/>
    </source>
</evidence>
<dbReference type="PRINTS" id="PR00929">
    <property type="entry name" value="ATHOOK"/>
</dbReference>
<keyword evidence="5" id="KW-0804">Transcription</keyword>
<dbReference type="GO" id="GO:0003712">
    <property type="term" value="F:transcription coregulator activity"/>
    <property type="evidence" value="ECO:0007669"/>
    <property type="project" value="TreeGrafter"/>
</dbReference>
<dbReference type="InterPro" id="IPR000637">
    <property type="entry name" value="HMGI/Y_DNA-bd_CS"/>
</dbReference>
<comment type="similarity">
    <text evidence="2">Belongs to the HMGA family.</text>
</comment>
<gene>
    <name evidence="8" type="ORF">C8A01DRAFT_34181</name>
</gene>
<dbReference type="GO" id="GO:0006355">
    <property type="term" value="P:regulation of DNA-templated transcription"/>
    <property type="evidence" value="ECO:0007669"/>
    <property type="project" value="InterPro"/>
</dbReference>
<name>A0AAN6PMF7_9PEZI</name>
<evidence type="ECO:0000256" key="2">
    <source>
        <dbReference type="ARBA" id="ARBA00010812"/>
    </source>
</evidence>
<feature type="compositionally biased region" description="Basic residues" evidence="7">
    <location>
        <begin position="113"/>
        <end position="123"/>
    </location>
</feature>
<feature type="region of interest" description="Disordered" evidence="7">
    <location>
        <begin position="1"/>
        <end position="194"/>
    </location>
</feature>
<dbReference type="EMBL" id="MU854351">
    <property type="protein sequence ID" value="KAK4041804.1"/>
    <property type="molecule type" value="Genomic_DNA"/>
</dbReference>
<dbReference type="PROSITE" id="PS00354">
    <property type="entry name" value="HMGI_Y"/>
    <property type="match status" value="1"/>
</dbReference>
<evidence type="ECO:0000256" key="7">
    <source>
        <dbReference type="SAM" id="MobiDB-lite"/>
    </source>
</evidence>
<keyword evidence="4" id="KW-0238">DNA-binding</keyword>
<dbReference type="InterPro" id="IPR017956">
    <property type="entry name" value="AT_hook_DNA-bd_motif"/>
</dbReference>
<feature type="compositionally biased region" description="Acidic residues" evidence="7">
    <location>
        <begin position="161"/>
        <end position="194"/>
    </location>
</feature>
<evidence type="ECO:0000256" key="6">
    <source>
        <dbReference type="ARBA" id="ARBA00023242"/>
    </source>
</evidence>
<evidence type="ECO:0000256" key="4">
    <source>
        <dbReference type="ARBA" id="ARBA00023125"/>
    </source>
</evidence>
<accession>A0AAN6PMF7</accession>
<feature type="compositionally biased region" description="Basic and acidic residues" evidence="7">
    <location>
        <begin position="80"/>
        <end position="91"/>
    </location>
</feature>
<evidence type="ECO:0000256" key="1">
    <source>
        <dbReference type="ARBA" id="ARBA00004123"/>
    </source>
</evidence>
<dbReference type="GO" id="GO:0005634">
    <property type="term" value="C:nucleus"/>
    <property type="evidence" value="ECO:0007669"/>
    <property type="project" value="UniProtKB-SubCell"/>
</dbReference>
<keyword evidence="6" id="KW-0539">Nucleus</keyword>
<dbReference type="Proteomes" id="UP001303115">
    <property type="component" value="Unassembled WGS sequence"/>
</dbReference>
<evidence type="ECO:0000256" key="5">
    <source>
        <dbReference type="ARBA" id="ARBA00023163"/>
    </source>
</evidence>
<protein>
    <submittedName>
        <fullName evidence="8">Uncharacterized protein</fullName>
    </submittedName>
</protein>
<comment type="caution">
    <text evidence="8">The sequence shown here is derived from an EMBL/GenBank/DDBJ whole genome shotgun (WGS) entry which is preliminary data.</text>
</comment>
<keyword evidence="3" id="KW-0805">Transcription regulation</keyword>
<evidence type="ECO:0000256" key="3">
    <source>
        <dbReference type="ARBA" id="ARBA00023015"/>
    </source>
</evidence>
<comment type="subcellular location">
    <subcellularLocation>
        <location evidence="1">Nucleus</location>
    </subcellularLocation>
</comment>
<dbReference type="PANTHER" id="PTHR23341:SF2">
    <property type="entry name" value="HIGH MOBILITY GROUP PROTEIN HMG-12"/>
    <property type="match status" value="1"/>
</dbReference>
<feature type="compositionally biased region" description="Low complexity" evidence="7">
    <location>
        <begin position="46"/>
        <end position="72"/>
    </location>
</feature>
<organism evidence="8 9">
    <name type="scientific">Parachaetomium inaequale</name>
    <dbReference type="NCBI Taxonomy" id="2588326"/>
    <lineage>
        <taxon>Eukaryota</taxon>
        <taxon>Fungi</taxon>
        <taxon>Dikarya</taxon>
        <taxon>Ascomycota</taxon>
        <taxon>Pezizomycotina</taxon>
        <taxon>Sordariomycetes</taxon>
        <taxon>Sordariomycetidae</taxon>
        <taxon>Sordariales</taxon>
        <taxon>Chaetomiaceae</taxon>
        <taxon>Parachaetomium</taxon>
    </lineage>
</organism>
<dbReference type="GO" id="GO:0010557">
    <property type="term" value="P:positive regulation of macromolecule biosynthetic process"/>
    <property type="evidence" value="ECO:0007669"/>
    <property type="project" value="UniProtKB-ARBA"/>
</dbReference>
<keyword evidence="9" id="KW-1185">Reference proteome</keyword>
<dbReference type="PANTHER" id="PTHR23341">
    <property type="entry name" value="HIGH MOBILITY GROUP PROTEINS HMG-A AND C"/>
    <property type="match status" value="1"/>
</dbReference>